<dbReference type="RefSeq" id="WP_133620135.1">
    <property type="nucleotide sequence ID" value="NZ_SNZE01000010.1"/>
</dbReference>
<feature type="transmembrane region" description="Helical" evidence="5">
    <location>
        <begin position="39"/>
        <end position="58"/>
    </location>
</feature>
<evidence type="ECO:0000313" key="7">
    <source>
        <dbReference type="EMBL" id="TDR31407.1"/>
    </source>
</evidence>
<dbReference type="Proteomes" id="UP000294480">
    <property type="component" value="Unassembled WGS sequence"/>
</dbReference>
<evidence type="ECO:0000313" key="8">
    <source>
        <dbReference type="Proteomes" id="UP000294480"/>
    </source>
</evidence>
<comment type="caution">
    <text evidence="7">The sequence shown here is derived from an EMBL/GenBank/DDBJ whole genome shotgun (WGS) entry which is preliminary data.</text>
</comment>
<reference evidence="7 8" key="1">
    <citation type="submission" date="2019-03" db="EMBL/GenBank/DDBJ databases">
        <title>Genomic Encyclopedia of Type Strains, Phase IV (KMG-IV): sequencing the most valuable type-strain genomes for metagenomic binning, comparative biology and taxonomic classification.</title>
        <authorList>
            <person name="Goeker M."/>
        </authorList>
    </citation>
    <scope>NUCLEOTIDE SEQUENCE [LARGE SCALE GENOMIC DNA]</scope>
    <source>
        <strain evidence="7 8">DSM 102852</strain>
    </source>
</reference>
<dbReference type="AlphaFoldDB" id="A0A4R6Y7U0"/>
<dbReference type="Pfam" id="PF06305">
    <property type="entry name" value="LapA_dom"/>
    <property type="match status" value="1"/>
</dbReference>
<keyword evidence="1" id="KW-1003">Cell membrane</keyword>
<evidence type="ECO:0000259" key="6">
    <source>
        <dbReference type="Pfam" id="PF06305"/>
    </source>
</evidence>
<name>A0A4R6Y7U0_9BURK</name>
<dbReference type="EMBL" id="SNZE01000010">
    <property type="protein sequence ID" value="TDR31407.1"/>
    <property type="molecule type" value="Genomic_DNA"/>
</dbReference>
<dbReference type="OrthoDB" id="9847565at2"/>
<evidence type="ECO:0000256" key="5">
    <source>
        <dbReference type="SAM" id="Phobius"/>
    </source>
</evidence>
<protein>
    <submittedName>
        <fullName evidence="7">Uncharacterized protein DUF1049</fullName>
    </submittedName>
</protein>
<evidence type="ECO:0000256" key="1">
    <source>
        <dbReference type="ARBA" id="ARBA00022475"/>
    </source>
</evidence>
<evidence type="ECO:0000256" key="3">
    <source>
        <dbReference type="ARBA" id="ARBA00022989"/>
    </source>
</evidence>
<evidence type="ECO:0000256" key="2">
    <source>
        <dbReference type="ARBA" id="ARBA00022692"/>
    </source>
</evidence>
<gene>
    <name evidence="7" type="ORF">DFR44_11055</name>
</gene>
<keyword evidence="3 5" id="KW-1133">Transmembrane helix</keyword>
<feature type="domain" description="Lipopolysaccharide assembly protein A" evidence="6">
    <location>
        <begin position="28"/>
        <end position="78"/>
    </location>
</feature>
<organism evidence="7 8">
    <name type="scientific">Hydromonas duriensis</name>
    <dbReference type="NCBI Taxonomy" id="1527608"/>
    <lineage>
        <taxon>Bacteria</taxon>
        <taxon>Pseudomonadati</taxon>
        <taxon>Pseudomonadota</taxon>
        <taxon>Betaproteobacteria</taxon>
        <taxon>Burkholderiales</taxon>
        <taxon>Burkholderiaceae</taxon>
        <taxon>Hydromonas</taxon>
    </lineage>
</organism>
<keyword evidence="8" id="KW-1185">Reference proteome</keyword>
<dbReference type="GO" id="GO:0005886">
    <property type="term" value="C:plasma membrane"/>
    <property type="evidence" value="ECO:0007669"/>
    <property type="project" value="InterPro"/>
</dbReference>
<evidence type="ECO:0000256" key="4">
    <source>
        <dbReference type="ARBA" id="ARBA00023136"/>
    </source>
</evidence>
<proteinExistence type="predicted"/>
<keyword evidence="2 5" id="KW-0812">Transmembrane</keyword>
<accession>A0A4R6Y7U0</accession>
<keyword evidence="4 5" id="KW-0472">Membrane</keyword>
<dbReference type="InterPro" id="IPR010445">
    <property type="entry name" value="LapA_dom"/>
</dbReference>
<sequence>MVKFSTWVVLTFIAIILLWTVLGDITPVTFGLADEIPQKWIASIFFILGISLGWLLMLPKNLALRWTGRQLRKEIEQQKLAFERANAVSAPQRDTAIDMPPLTM</sequence>